<accession>A0A0L0VG63</accession>
<dbReference type="Proteomes" id="UP000054564">
    <property type="component" value="Unassembled WGS sequence"/>
</dbReference>
<comment type="subcellular location">
    <subcellularLocation>
        <location evidence="1">Nucleus</location>
    </subcellularLocation>
</comment>
<dbReference type="GO" id="GO:0008270">
    <property type="term" value="F:zinc ion binding"/>
    <property type="evidence" value="ECO:0007669"/>
    <property type="project" value="UniProtKB-KW"/>
</dbReference>
<evidence type="ECO:0000256" key="1">
    <source>
        <dbReference type="ARBA" id="ARBA00004123"/>
    </source>
</evidence>
<dbReference type="InterPro" id="IPR008906">
    <property type="entry name" value="HATC_C_dom"/>
</dbReference>
<keyword evidence="3" id="KW-0863">Zinc-finger</keyword>
<evidence type="ECO:0000259" key="7">
    <source>
        <dbReference type="Pfam" id="PF05699"/>
    </source>
</evidence>
<comment type="caution">
    <text evidence="8">The sequence shown here is derived from an EMBL/GenBank/DDBJ whole genome shotgun (WGS) entry which is preliminary data.</text>
</comment>
<dbReference type="OrthoDB" id="2505875at2759"/>
<name>A0A0L0VG63_9BASI</name>
<dbReference type="GO" id="GO:0005634">
    <property type="term" value="C:nucleus"/>
    <property type="evidence" value="ECO:0007669"/>
    <property type="project" value="UniProtKB-SubCell"/>
</dbReference>
<feature type="region of interest" description="Disordered" evidence="6">
    <location>
        <begin position="1"/>
        <end position="77"/>
    </location>
</feature>
<dbReference type="InterPro" id="IPR052035">
    <property type="entry name" value="ZnF_BED_domain_contain"/>
</dbReference>
<feature type="compositionally biased region" description="Polar residues" evidence="6">
    <location>
        <begin position="17"/>
        <end position="27"/>
    </location>
</feature>
<dbReference type="GO" id="GO:0046983">
    <property type="term" value="F:protein dimerization activity"/>
    <property type="evidence" value="ECO:0007669"/>
    <property type="project" value="InterPro"/>
</dbReference>
<keyword evidence="4" id="KW-0862">Zinc</keyword>
<dbReference type="Pfam" id="PF05699">
    <property type="entry name" value="Dimer_Tnp_hAT"/>
    <property type="match status" value="1"/>
</dbReference>
<evidence type="ECO:0000256" key="2">
    <source>
        <dbReference type="ARBA" id="ARBA00022723"/>
    </source>
</evidence>
<dbReference type="EMBL" id="AJIL01000059">
    <property type="protein sequence ID" value="KNE98243.1"/>
    <property type="molecule type" value="Genomic_DNA"/>
</dbReference>
<evidence type="ECO:0000256" key="5">
    <source>
        <dbReference type="ARBA" id="ARBA00023242"/>
    </source>
</evidence>
<evidence type="ECO:0000256" key="4">
    <source>
        <dbReference type="ARBA" id="ARBA00022833"/>
    </source>
</evidence>
<sequence length="277" mass="30676">MAQITNLLDEIPPSTPPDTTNVSTGPPQSVRRESTRLQIPTTRPGFVPTQSAPRRALVPASPAPTTSQSRPLQSNSRISVINSADEDDEPKDSQSSNMDCAWVPFTGIKQPESPPDKDLPSNSNEDDDSNSNSCGEEFYFYPKENEVVDNNTELERYNSGVFPMDKKGCVLGWWKVHCKDFPTLGSLVRDYLACAASSVCVERTSSAAAKVCEPGRSLLAIRTIERCISSHMWVRNDVRLEGMFSDCQAVIDSARSNPKFDKYKPKPQSKSSKRKKK</sequence>
<evidence type="ECO:0000256" key="3">
    <source>
        <dbReference type="ARBA" id="ARBA00022771"/>
    </source>
</evidence>
<feature type="compositionally biased region" description="Basic residues" evidence="6">
    <location>
        <begin position="265"/>
        <end position="277"/>
    </location>
</feature>
<protein>
    <recommendedName>
        <fullName evidence="7">HAT C-terminal dimerisation domain-containing protein</fullName>
    </recommendedName>
</protein>
<feature type="region of interest" description="Disordered" evidence="6">
    <location>
        <begin position="105"/>
        <end position="132"/>
    </location>
</feature>
<keyword evidence="9" id="KW-1185">Reference proteome</keyword>
<gene>
    <name evidence="8" type="ORF">PSTG_08513</name>
</gene>
<dbReference type="AlphaFoldDB" id="A0A0L0VG63"/>
<keyword evidence="2" id="KW-0479">Metal-binding</keyword>
<evidence type="ECO:0000256" key="6">
    <source>
        <dbReference type="SAM" id="MobiDB-lite"/>
    </source>
</evidence>
<keyword evidence="5" id="KW-0539">Nucleus</keyword>
<reference evidence="9" key="1">
    <citation type="submission" date="2014-03" db="EMBL/GenBank/DDBJ databases">
        <title>The Genome Sequence of Puccinia striiformis f. sp. tritici PST-78.</title>
        <authorList>
            <consortium name="The Broad Institute Genome Sequencing Platform"/>
            <person name="Cuomo C."/>
            <person name="Hulbert S."/>
            <person name="Chen X."/>
            <person name="Walker B."/>
            <person name="Young S.K."/>
            <person name="Zeng Q."/>
            <person name="Gargeya S."/>
            <person name="Fitzgerald M."/>
            <person name="Haas B."/>
            <person name="Abouelleil A."/>
            <person name="Alvarado L."/>
            <person name="Arachchi H.M."/>
            <person name="Berlin A.M."/>
            <person name="Chapman S.B."/>
            <person name="Goldberg J."/>
            <person name="Griggs A."/>
            <person name="Gujja S."/>
            <person name="Hansen M."/>
            <person name="Howarth C."/>
            <person name="Imamovic A."/>
            <person name="Larimer J."/>
            <person name="McCowan C."/>
            <person name="Montmayeur A."/>
            <person name="Murphy C."/>
            <person name="Neiman D."/>
            <person name="Pearson M."/>
            <person name="Priest M."/>
            <person name="Roberts A."/>
            <person name="Saif S."/>
            <person name="Shea T."/>
            <person name="Sisk P."/>
            <person name="Sykes S."/>
            <person name="Wortman J."/>
            <person name="Nusbaum C."/>
            <person name="Birren B."/>
        </authorList>
    </citation>
    <scope>NUCLEOTIDE SEQUENCE [LARGE SCALE GENOMIC DNA]</scope>
    <source>
        <strain evidence="9">race PST-78</strain>
    </source>
</reference>
<dbReference type="PANTHER" id="PTHR46481">
    <property type="entry name" value="ZINC FINGER BED DOMAIN-CONTAINING PROTEIN 4"/>
    <property type="match status" value="1"/>
</dbReference>
<feature type="domain" description="HAT C-terminal dimerisation" evidence="7">
    <location>
        <begin position="160"/>
        <end position="233"/>
    </location>
</feature>
<dbReference type="PANTHER" id="PTHR46481:SF10">
    <property type="entry name" value="ZINC FINGER BED DOMAIN-CONTAINING PROTEIN 39"/>
    <property type="match status" value="1"/>
</dbReference>
<feature type="compositionally biased region" description="Polar residues" evidence="6">
    <location>
        <begin position="63"/>
        <end position="77"/>
    </location>
</feature>
<dbReference type="SUPFAM" id="SSF53098">
    <property type="entry name" value="Ribonuclease H-like"/>
    <property type="match status" value="1"/>
</dbReference>
<feature type="region of interest" description="Disordered" evidence="6">
    <location>
        <begin position="257"/>
        <end position="277"/>
    </location>
</feature>
<dbReference type="InterPro" id="IPR012337">
    <property type="entry name" value="RNaseH-like_sf"/>
</dbReference>
<evidence type="ECO:0000313" key="8">
    <source>
        <dbReference type="EMBL" id="KNE98243.1"/>
    </source>
</evidence>
<organism evidence="8 9">
    <name type="scientific">Puccinia striiformis f. sp. tritici PST-78</name>
    <dbReference type="NCBI Taxonomy" id="1165861"/>
    <lineage>
        <taxon>Eukaryota</taxon>
        <taxon>Fungi</taxon>
        <taxon>Dikarya</taxon>
        <taxon>Basidiomycota</taxon>
        <taxon>Pucciniomycotina</taxon>
        <taxon>Pucciniomycetes</taxon>
        <taxon>Pucciniales</taxon>
        <taxon>Pucciniaceae</taxon>
        <taxon>Puccinia</taxon>
    </lineage>
</organism>
<evidence type="ECO:0000313" key="9">
    <source>
        <dbReference type="Proteomes" id="UP000054564"/>
    </source>
</evidence>
<proteinExistence type="predicted"/>